<evidence type="ECO:0000313" key="5">
    <source>
        <dbReference type="Proteomes" id="UP000325081"/>
    </source>
</evidence>
<accession>A0A5A7R0W5</accession>
<dbReference type="SUPFAM" id="SSF48452">
    <property type="entry name" value="TPR-like"/>
    <property type="match status" value="1"/>
</dbReference>
<gene>
    <name evidence="4" type="ORF">STAS_28320</name>
</gene>
<feature type="repeat" description="PPR" evidence="3">
    <location>
        <begin position="73"/>
        <end position="107"/>
    </location>
</feature>
<organism evidence="4 5">
    <name type="scientific">Striga asiatica</name>
    <name type="common">Asiatic witchweed</name>
    <name type="synonym">Buchnera asiatica</name>
    <dbReference type="NCBI Taxonomy" id="4170"/>
    <lineage>
        <taxon>Eukaryota</taxon>
        <taxon>Viridiplantae</taxon>
        <taxon>Streptophyta</taxon>
        <taxon>Embryophyta</taxon>
        <taxon>Tracheophyta</taxon>
        <taxon>Spermatophyta</taxon>
        <taxon>Magnoliopsida</taxon>
        <taxon>eudicotyledons</taxon>
        <taxon>Gunneridae</taxon>
        <taxon>Pentapetalae</taxon>
        <taxon>asterids</taxon>
        <taxon>lamiids</taxon>
        <taxon>Lamiales</taxon>
        <taxon>Orobanchaceae</taxon>
        <taxon>Buchnereae</taxon>
        <taxon>Striga</taxon>
    </lineage>
</organism>
<dbReference type="PANTHER" id="PTHR47926">
    <property type="entry name" value="PENTATRICOPEPTIDE REPEAT-CONTAINING PROTEIN"/>
    <property type="match status" value="1"/>
</dbReference>
<dbReference type="InterPro" id="IPR046960">
    <property type="entry name" value="PPR_At4g14850-like_plant"/>
</dbReference>
<dbReference type="OrthoDB" id="867513at2759"/>
<keyword evidence="2" id="KW-0677">Repeat</keyword>
<evidence type="ECO:0000256" key="2">
    <source>
        <dbReference type="ARBA" id="ARBA00022737"/>
    </source>
</evidence>
<dbReference type="EMBL" id="BKCP01009404">
    <property type="protein sequence ID" value="GER50986.1"/>
    <property type="molecule type" value="Genomic_DNA"/>
</dbReference>
<dbReference type="InterPro" id="IPR002885">
    <property type="entry name" value="PPR_rpt"/>
</dbReference>
<dbReference type="InterPro" id="IPR011990">
    <property type="entry name" value="TPR-like_helical_dom_sf"/>
</dbReference>
<dbReference type="Pfam" id="PF13041">
    <property type="entry name" value="PPR_2"/>
    <property type="match status" value="2"/>
</dbReference>
<dbReference type="PANTHER" id="PTHR47926:SF403">
    <property type="entry name" value="PENTACOTRIPEPTIDE-REPEAT REGION OF PRORP DOMAIN-CONTAINING PROTEIN"/>
    <property type="match status" value="1"/>
</dbReference>
<dbReference type="AlphaFoldDB" id="A0A5A7R0W5"/>
<name>A0A5A7R0W5_STRAF</name>
<evidence type="ECO:0000256" key="3">
    <source>
        <dbReference type="PROSITE-ProRule" id="PRU00708"/>
    </source>
</evidence>
<feature type="repeat" description="PPR" evidence="3">
    <location>
        <begin position="211"/>
        <end position="245"/>
    </location>
</feature>
<comment type="caution">
    <text evidence="4">The sequence shown here is derived from an EMBL/GenBank/DDBJ whole genome shotgun (WGS) entry which is preliminary data.</text>
</comment>
<protein>
    <submittedName>
        <fullName evidence="4">Pentatricopeptide repeat-containing protein</fullName>
    </submittedName>
</protein>
<comment type="similarity">
    <text evidence="1">Belongs to the PPR family. PCMP-H subfamily.</text>
</comment>
<proteinExistence type="inferred from homology"/>
<dbReference type="NCBIfam" id="TIGR00756">
    <property type="entry name" value="PPR"/>
    <property type="match status" value="7"/>
</dbReference>
<feature type="repeat" description="PPR" evidence="3">
    <location>
        <begin position="373"/>
        <end position="407"/>
    </location>
</feature>
<dbReference type="Gene3D" id="1.25.40.10">
    <property type="entry name" value="Tetratricopeptide repeat domain"/>
    <property type="match status" value="4"/>
</dbReference>
<dbReference type="GO" id="GO:0003723">
    <property type="term" value="F:RNA binding"/>
    <property type="evidence" value="ECO:0007669"/>
    <property type="project" value="InterPro"/>
</dbReference>
<reference evidence="5" key="1">
    <citation type="journal article" date="2019" name="Curr. Biol.">
        <title>Genome Sequence of Striga asiatica Provides Insight into the Evolution of Plant Parasitism.</title>
        <authorList>
            <person name="Yoshida S."/>
            <person name="Kim S."/>
            <person name="Wafula E.K."/>
            <person name="Tanskanen J."/>
            <person name="Kim Y.M."/>
            <person name="Honaas L."/>
            <person name="Yang Z."/>
            <person name="Spallek T."/>
            <person name="Conn C.E."/>
            <person name="Ichihashi Y."/>
            <person name="Cheong K."/>
            <person name="Cui S."/>
            <person name="Der J.P."/>
            <person name="Gundlach H."/>
            <person name="Jiao Y."/>
            <person name="Hori C."/>
            <person name="Ishida J.K."/>
            <person name="Kasahara H."/>
            <person name="Kiba T."/>
            <person name="Kim M.S."/>
            <person name="Koo N."/>
            <person name="Laohavisit A."/>
            <person name="Lee Y.H."/>
            <person name="Lumba S."/>
            <person name="McCourt P."/>
            <person name="Mortimer J.C."/>
            <person name="Mutuku J.M."/>
            <person name="Nomura T."/>
            <person name="Sasaki-Sekimoto Y."/>
            <person name="Seto Y."/>
            <person name="Wang Y."/>
            <person name="Wakatake T."/>
            <person name="Sakakibara H."/>
            <person name="Demura T."/>
            <person name="Yamaguchi S."/>
            <person name="Yoneyama K."/>
            <person name="Manabe R.I."/>
            <person name="Nelson D.C."/>
            <person name="Schulman A.H."/>
            <person name="Timko M.P."/>
            <person name="dePamphilis C.W."/>
            <person name="Choi D."/>
            <person name="Shirasu K."/>
        </authorList>
    </citation>
    <scope>NUCLEOTIDE SEQUENCE [LARGE SCALE GENOMIC DNA]</scope>
    <source>
        <strain evidence="5">cv. UVA1</strain>
    </source>
</reference>
<dbReference type="Proteomes" id="UP000325081">
    <property type="component" value="Unassembled WGS sequence"/>
</dbReference>
<sequence length="552" mass="61530">MSCPAQSMELTALISLRRCTLRQLKQIHAVVTTATLIGIPEVRLKLLRRSTEFGEMDYPERIFVQMGGPAAAETPLWNAMVRGYAYNGPYLNCLKLLDEMSLRSLCPNNHTYPYVLNACSQMGLFGVGRKVHGRALKSGFLWAFTVGNALFDFYVKMAECLEGVSSSYARKAFDETCEKKVNLWNKMIGKYVNEDNVKNARKLFDEMPERDAVSWNTMISAYAKAGNLAAAWHLFKRSPCKNVVTWTTMIGAHAAKGDVKTAREVFDTMPDKNVVSWNCMFAGYNRAGEFQKALDLFSIMQSENVGPDSYTLASVLTACSYMSDLELGKRVHSMIWDWPKTGIIVGSALVQMYANCGDIDRAFTTFVKIGHKDVFCYNIMIKSLAIHGRAKDGIEIFDLMLKRGLRPNEYTYSCALFACSHGGLVKEGRTIFEGLERDSDVGPSVYHYCTMVDLLCRNDCLEEAKSLVDGMKVEPDIAVWGALLKGCEERGNLGLAESVNRKVVKLGSDEAGVHVLLSNIRASMGEWSGKVEARKLMDETRIWKRAGSSSIA</sequence>
<feature type="repeat" description="PPR" evidence="3">
    <location>
        <begin position="273"/>
        <end position="307"/>
    </location>
</feature>
<evidence type="ECO:0000256" key="1">
    <source>
        <dbReference type="ARBA" id="ARBA00006643"/>
    </source>
</evidence>
<dbReference type="PROSITE" id="PS51375">
    <property type="entry name" value="PPR"/>
    <property type="match status" value="4"/>
</dbReference>
<dbReference type="FunFam" id="1.25.40.10:FF:000333">
    <property type="entry name" value="Pentatricopeptide repeat-containing protein"/>
    <property type="match status" value="1"/>
</dbReference>
<dbReference type="FunFam" id="1.25.40.10:FF:000090">
    <property type="entry name" value="Pentatricopeptide repeat-containing protein, chloroplastic"/>
    <property type="match status" value="1"/>
</dbReference>
<keyword evidence="5" id="KW-1185">Reference proteome</keyword>
<evidence type="ECO:0000313" key="4">
    <source>
        <dbReference type="EMBL" id="GER50986.1"/>
    </source>
</evidence>
<dbReference type="GO" id="GO:0009451">
    <property type="term" value="P:RNA modification"/>
    <property type="evidence" value="ECO:0007669"/>
    <property type="project" value="InterPro"/>
</dbReference>
<dbReference type="Pfam" id="PF01535">
    <property type="entry name" value="PPR"/>
    <property type="match status" value="4"/>
</dbReference>